<dbReference type="EMBL" id="MJIE01000001">
    <property type="protein sequence ID" value="OLR55339.1"/>
    <property type="molecule type" value="Genomic_DNA"/>
</dbReference>
<feature type="transmembrane region" description="Helical" evidence="1">
    <location>
        <begin position="12"/>
        <end position="30"/>
    </location>
</feature>
<evidence type="ECO:0000256" key="1">
    <source>
        <dbReference type="SAM" id="Phobius"/>
    </source>
</evidence>
<accession>A0A1Q9JGM0</accession>
<keyword evidence="1" id="KW-0472">Membrane</keyword>
<dbReference type="PANTHER" id="PTHR41771:SF1">
    <property type="entry name" value="MEMBRANE PROTEIN"/>
    <property type="match status" value="1"/>
</dbReference>
<keyword evidence="3" id="KW-1185">Reference proteome</keyword>
<evidence type="ECO:0008006" key="4">
    <source>
        <dbReference type="Google" id="ProtNLM"/>
    </source>
</evidence>
<dbReference type="RefSeq" id="WP_075712334.1">
    <property type="nucleotide sequence ID" value="NZ_MJIE01000001.1"/>
</dbReference>
<dbReference type="InterPro" id="IPR012507">
    <property type="entry name" value="YibE_F"/>
</dbReference>
<name>A0A1Q9JGM0_9FIRM</name>
<sequence length="384" mass="41724">MKKRNNKIQDLITAGAMTVIVLAVLIWNHANPVDSRIYESDSLNYYKGHVTGVAEESLTARDNEGARRLGYQKLEVHIDQGTLKGRKLTIDNDVTNTHHIICRKGTRVIVKVDGSPGVKLFYNIYNYDRTLGRILLVGVFAVLLLAVAGHKGLRSLLGLAFAMVMILGFLLPALFHGYSPAGVTFITVTVIIVSAMTLLNGWSRKTWVAVAATVLGMAVASAVYVVFSGIMHVNGYNLEAAEELILIRQKSGLSVSGLLFVSIAVSSLGALIDIAMSVVSVLFEIWEQKPDIRSDELFRSGMNIGRDLAGANCQTLILAFTGSVITTLMVIISYGYQFNQMINADFISIELLGGMTAAIAVILTVPFSALLTALAVRWSRRVFG</sequence>
<feature type="transmembrane region" description="Helical" evidence="1">
    <location>
        <begin position="181"/>
        <end position="199"/>
    </location>
</feature>
<evidence type="ECO:0000313" key="2">
    <source>
        <dbReference type="EMBL" id="OLR55339.1"/>
    </source>
</evidence>
<dbReference type="AlphaFoldDB" id="A0A1Q9JGM0"/>
<organism evidence="2 3">
    <name type="scientific">Hornefia porci</name>
    <dbReference type="NCBI Taxonomy" id="2652292"/>
    <lineage>
        <taxon>Bacteria</taxon>
        <taxon>Bacillati</taxon>
        <taxon>Bacillota</taxon>
        <taxon>Clostridia</taxon>
        <taxon>Peptostreptococcales</taxon>
        <taxon>Anaerovoracaceae</taxon>
        <taxon>Hornefia</taxon>
    </lineage>
</organism>
<feature type="transmembrane region" description="Helical" evidence="1">
    <location>
        <begin position="356"/>
        <end position="376"/>
    </location>
</feature>
<evidence type="ECO:0000313" key="3">
    <source>
        <dbReference type="Proteomes" id="UP000187404"/>
    </source>
</evidence>
<reference evidence="2 3" key="1">
    <citation type="journal article" date="2016" name="Appl. Environ. Microbiol.">
        <title>Function and Phylogeny of Bacterial Butyryl Coenzyme A:Acetate Transferases and Their Diversity in the Proximal Colon of Swine.</title>
        <authorList>
            <person name="Trachsel J."/>
            <person name="Bayles D.O."/>
            <person name="Looft T."/>
            <person name="Levine U.Y."/>
            <person name="Allen H.K."/>
        </authorList>
    </citation>
    <scope>NUCLEOTIDE SEQUENCE [LARGE SCALE GENOMIC DNA]</scope>
    <source>
        <strain evidence="2 3">68-3-10</strain>
    </source>
</reference>
<keyword evidence="1" id="KW-1133">Transmembrane helix</keyword>
<dbReference type="STRING" id="1261640.BHK98_04220"/>
<keyword evidence="1" id="KW-0812">Transmembrane</keyword>
<gene>
    <name evidence="2" type="ORF">BHK98_04220</name>
</gene>
<feature type="transmembrane region" description="Helical" evidence="1">
    <location>
        <begin position="206"/>
        <end position="227"/>
    </location>
</feature>
<dbReference type="Pfam" id="PF07907">
    <property type="entry name" value="YibE_F"/>
    <property type="match status" value="1"/>
</dbReference>
<proteinExistence type="predicted"/>
<comment type="caution">
    <text evidence="2">The sequence shown here is derived from an EMBL/GenBank/DDBJ whole genome shotgun (WGS) entry which is preliminary data.</text>
</comment>
<protein>
    <recommendedName>
        <fullName evidence="4">YibE/F family protein</fullName>
    </recommendedName>
</protein>
<feature type="transmembrane region" description="Helical" evidence="1">
    <location>
        <begin position="258"/>
        <end position="283"/>
    </location>
</feature>
<feature type="transmembrane region" description="Helical" evidence="1">
    <location>
        <begin position="316"/>
        <end position="336"/>
    </location>
</feature>
<feature type="transmembrane region" description="Helical" evidence="1">
    <location>
        <begin position="156"/>
        <end position="175"/>
    </location>
</feature>
<dbReference type="Proteomes" id="UP000187404">
    <property type="component" value="Unassembled WGS sequence"/>
</dbReference>
<feature type="transmembrane region" description="Helical" evidence="1">
    <location>
        <begin position="130"/>
        <end position="149"/>
    </location>
</feature>
<dbReference type="PANTHER" id="PTHR41771">
    <property type="entry name" value="MEMBRANE PROTEIN-RELATED"/>
    <property type="match status" value="1"/>
</dbReference>